<proteinExistence type="predicted"/>
<sequence length="72" mass="7904">MATSSTKRDTLFRDSSILDLLFFGSSYDREKSGEGRSRTLCKDVIYFGGSQMSRSSEHPGDTSTGKLGLFPS</sequence>
<accession>A0A2A9PAC6</accession>
<reference evidence="2 3" key="1">
    <citation type="journal article" date="2015" name="BMC Genomics">
        <title>Gene expression during zombie ant biting behavior reflects the complexity underlying fungal parasitic behavioral manipulation.</title>
        <authorList>
            <person name="de Bekker C."/>
            <person name="Ohm R.A."/>
            <person name="Loreto R.G."/>
            <person name="Sebastian A."/>
            <person name="Albert I."/>
            <person name="Merrow M."/>
            <person name="Brachmann A."/>
            <person name="Hughes D.P."/>
        </authorList>
    </citation>
    <scope>NUCLEOTIDE SEQUENCE [LARGE SCALE GENOMIC DNA]</scope>
    <source>
        <strain evidence="2 3">SC16a</strain>
    </source>
</reference>
<dbReference type="Proteomes" id="UP000037136">
    <property type="component" value="Unassembled WGS sequence"/>
</dbReference>
<feature type="region of interest" description="Disordered" evidence="1">
    <location>
        <begin position="50"/>
        <end position="72"/>
    </location>
</feature>
<evidence type="ECO:0000313" key="2">
    <source>
        <dbReference type="EMBL" id="PFH57810.1"/>
    </source>
</evidence>
<reference evidence="2 3" key="2">
    <citation type="journal article" date="2017" name="Sci. Rep.">
        <title>Ant-infecting Ophiocordyceps genomes reveal a high diversity of potential behavioral manipulation genes and a possible major role for enterotoxins.</title>
        <authorList>
            <person name="de Bekker C."/>
            <person name="Ohm R.A."/>
            <person name="Evans H.C."/>
            <person name="Brachmann A."/>
            <person name="Hughes D.P."/>
        </authorList>
    </citation>
    <scope>NUCLEOTIDE SEQUENCE [LARGE SCALE GENOMIC DNA]</scope>
    <source>
        <strain evidence="2 3">SC16a</strain>
    </source>
</reference>
<comment type="caution">
    <text evidence="2">The sequence shown here is derived from an EMBL/GenBank/DDBJ whole genome shotgun (WGS) entry which is preliminary data.</text>
</comment>
<keyword evidence="3" id="KW-1185">Reference proteome</keyword>
<dbReference type="AlphaFoldDB" id="A0A2A9PAC6"/>
<organism evidence="2 3">
    <name type="scientific">Ophiocordyceps unilateralis</name>
    <name type="common">Zombie-ant fungus</name>
    <name type="synonym">Torrubia unilateralis</name>
    <dbReference type="NCBI Taxonomy" id="268505"/>
    <lineage>
        <taxon>Eukaryota</taxon>
        <taxon>Fungi</taxon>
        <taxon>Dikarya</taxon>
        <taxon>Ascomycota</taxon>
        <taxon>Pezizomycotina</taxon>
        <taxon>Sordariomycetes</taxon>
        <taxon>Hypocreomycetidae</taxon>
        <taxon>Hypocreales</taxon>
        <taxon>Ophiocordycipitaceae</taxon>
        <taxon>Ophiocordyceps</taxon>
    </lineage>
</organism>
<name>A0A2A9PAC6_OPHUN</name>
<gene>
    <name evidence="2" type="ORF">XA68_14539</name>
</gene>
<evidence type="ECO:0000313" key="3">
    <source>
        <dbReference type="Proteomes" id="UP000037136"/>
    </source>
</evidence>
<protein>
    <submittedName>
        <fullName evidence="2">Uncharacterized protein</fullName>
    </submittedName>
</protein>
<evidence type="ECO:0000256" key="1">
    <source>
        <dbReference type="SAM" id="MobiDB-lite"/>
    </source>
</evidence>
<dbReference type="EMBL" id="LAZP02000363">
    <property type="protein sequence ID" value="PFH57810.1"/>
    <property type="molecule type" value="Genomic_DNA"/>
</dbReference>